<dbReference type="SMART" id="SM00506">
    <property type="entry name" value="A1pp"/>
    <property type="match status" value="3"/>
</dbReference>
<keyword evidence="2 6" id="KW-0328">Glycosyltransferase</keyword>
<feature type="region of interest" description="Disordered" evidence="7">
    <location>
        <begin position="1"/>
        <end position="25"/>
    </location>
</feature>
<dbReference type="InterPro" id="IPR002589">
    <property type="entry name" value="Macro_dom"/>
</dbReference>
<dbReference type="PANTHER" id="PTHR14453:SF67">
    <property type="entry name" value="POLY [ADP-RIBOSE] POLYMERASE"/>
    <property type="match status" value="1"/>
</dbReference>
<evidence type="ECO:0000313" key="11">
    <source>
        <dbReference type="Proteomes" id="UP000005408"/>
    </source>
</evidence>
<dbReference type="PROSITE" id="PS51154">
    <property type="entry name" value="MACRO"/>
    <property type="match status" value="3"/>
</dbReference>
<feature type="domain" description="Macro" evidence="9">
    <location>
        <begin position="222"/>
        <end position="409"/>
    </location>
</feature>
<dbReference type="GO" id="GO:0003950">
    <property type="term" value="F:NAD+ poly-ADP-ribosyltransferase activity"/>
    <property type="evidence" value="ECO:0007669"/>
    <property type="project" value="UniProtKB-UniRule"/>
</dbReference>
<dbReference type="InterPro" id="IPR012317">
    <property type="entry name" value="Poly(ADP-ribose)pol_cat_dom"/>
</dbReference>
<evidence type="ECO:0000259" key="8">
    <source>
        <dbReference type="PROSITE" id="PS51059"/>
    </source>
</evidence>
<organism evidence="10 11">
    <name type="scientific">Magallana gigas</name>
    <name type="common">Pacific oyster</name>
    <name type="synonym">Crassostrea gigas</name>
    <dbReference type="NCBI Taxonomy" id="29159"/>
    <lineage>
        <taxon>Eukaryota</taxon>
        <taxon>Metazoa</taxon>
        <taxon>Spiralia</taxon>
        <taxon>Lophotrochozoa</taxon>
        <taxon>Mollusca</taxon>
        <taxon>Bivalvia</taxon>
        <taxon>Autobranchia</taxon>
        <taxon>Pteriomorphia</taxon>
        <taxon>Ostreida</taxon>
        <taxon>Ostreoidea</taxon>
        <taxon>Ostreidae</taxon>
        <taxon>Magallana</taxon>
    </lineage>
</organism>
<reference evidence="10" key="1">
    <citation type="submission" date="2022-08" db="UniProtKB">
        <authorList>
            <consortium name="EnsemblMetazoa"/>
        </authorList>
    </citation>
    <scope>IDENTIFICATION</scope>
    <source>
        <strain evidence="10">05x7-T-G4-1.051#20</strain>
    </source>
</reference>
<evidence type="ECO:0000256" key="4">
    <source>
        <dbReference type="ARBA" id="ARBA00023027"/>
    </source>
</evidence>
<dbReference type="EC" id="2.4.2.-" evidence="6"/>
<dbReference type="InterPro" id="IPR043472">
    <property type="entry name" value="Macro_dom-like"/>
</dbReference>
<comment type="subcellular location">
    <subcellularLocation>
        <location evidence="1">Nucleus</location>
    </subcellularLocation>
</comment>
<dbReference type="PANTHER" id="PTHR14453">
    <property type="entry name" value="PARP/ZINC FINGER CCCH TYPE DOMAIN CONTAINING PROTEIN"/>
    <property type="match status" value="1"/>
</dbReference>
<name>A0A8W8KQQ5_MAGGI</name>
<evidence type="ECO:0000256" key="7">
    <source>
        <dbReference type="SAM" id="MobiDB-lite"/>
    </source>
</evidence>
<evidence type="ECO:0000259" key="9">
    <source>
        <dbReference type="PROSITE" id="PS51154"/>
    </source>
</evidence>
<dbReference type="SUPFAM" id="SSF52949">
    <property type="entry name" value="Macro domain-like"/>
    <property type="match status" value="3"/>
</dbReference>
<dbReference type="GO" id="GO:0003714">
    <property type="term" value="F:transcription corepressor activity"/>
    <property type="evidence" value="ECO:0007669"/>
    <property type="project" value="TreeGrafter"/>
</dbReference>
<proteinExistence type="predicted"/>
<dbReference type="AlphaFoldDB" id="A0A8W8KQQ5"/>
<keyword evidence="11" id="KW-1185">Reference proteome</keyword>
<dbReference type="GO" id="GO:0005737">
    <property type="term" value="C:cytoplasm"/>
    <property type="evidence" value="ECO:0007669"/>
    <property type="project" value="TreeGrafter"/>
</dbReference>
<feature type="domain" description="Macro" evidence="9">
    <location>
        <begin position="37"/>
        <end position="218"/>
    </location>
</feature>
<dbReference type="Gene3D" id="3.90.228.10">
    <property type="match status" value="1"/>
</dbReference>
<dbReference type="InterPro" id="IPR052056">
    <property type="entry name" value="Mono-ARTD/PARP"/>
</dbReference>
<dbReference type="Proteomes" id="UP000005408">
    <property type="component" value="Unassembled WGS sequence"/>
</dbReference>
<dbReference type="PROSITE" id="PS51059">
    <property type="entry name" value="PARP_CATALYTIC"/>
    <property type="match status" value="1"/>
</dbReference>
<evidence type="ECO:0000256" key="6">
    <source>
        <dbReference type="RuleBase" id="RU362114"/>
    </source>
</evidence>
<evidence type="ECO:0000256" key="5">
    <source>
        <dbReference type="ARBA" id="ARBA00023242"/>
    </source>
</evidence>
<evidence type="ECO:0000256" key="2">
    <source>
        <dbReference type="ARBA" id="ARBA00022676"/>
    </source>
</evidence>
<keyword evidence="5" id="KW-0539">Nucleus</keyword>
<dbReference type="GO" id="GO:0005634">
    <property type="term" value="C:nucleus"/>
    <property type="evidence" value="ECO:0007669"/>
    <property type="project" value="UniProtKB-SubCell"/>
</dbReference>
<protein>
    <recommendedName>
        <fullName evidence="6">Poly [ADP-ribose] polymerase</fullName>
        <shortName evidence="6">PARP</shortName>
        <ecNumber evidence="6">2.4.2.-</ecNumber>
    </recommendedName>
</protein>
<feature type="domain" description="PARP catalytic" evidence="8">
    <location>
        <begin position="668"/>
        <end position="931"/>
    </location>
</feature>
<dbReference type="SUPFAM" id="SSF56399">
    <property type="entry name" value="ADP-ribosylation"/>
    <property type="match status" value="1"/>
</dbReference>
<dbReference type="EnsemblMetazoa" id="G24657.1">
    <property type="protein sequence ID" value="G24657.1:cds"/>
    <property type="gene ID" value="G24657"/>
</dbReference>
<evidence type="ECO:0000256" key="3">
    <source>
        <dbReference type="ARBA" id="ARBA00022679"/>
    </source>
</evidence>
<dbReference type="Gene3D" id="3.40.220.10">
    <property type="entry name" value="Leucine Aminopeptidase, subunit E, domain 1"/>
    <property type="match status" value="3"/>
</dbReference>
<dbReference type="Pfam" id="PF00644">
    <property type="entry name" value="PARP"/>
    <property type="match status" value="1"/>
</dbReference>
<sequence length="931" mass="102324">MGGQQTKKSNASVANATTVPLPHTPSSLNLFQARANQNARQWVKVGAVSVTVVNGSLTDEQVDVYVNGVPPNFDLSRTPSKELSDAAGPNLKSECEKKFPHGVSVGAIADTGGYNLPCQRVYHVTLPDNQKDGSQNQTVTQIVKDCLRRANSQGFSSIAVPDLGSTIGYPAKVLADLLFKAVEEFSNENAGPTLSQVVFCVFKSSIHLAFVKKARKISKTGSSQTSHSKVGNIDVSLEIGNLPDQKVDVIVCSGPENLQLKNGGMAESLLQAAGPGLQTECDKKYPQGIQSGDLAITEGHNLQCQYVYHGAIPKWGTAGTPTPKQILKDFVTECLEEANKHKMTKTLAFPTLGTGSLNYPPNQVAQVMADCIKDFDQRYPNKKLKRIIIVVYNQDKKWKTVEQAFISALNMTTATQSSQTAAVPPAVIHVSNSKGKIGKIQISLKAGELSHQQVDVIVCSGPENLQLKNGGMAESLLQAAGPGLQTECDKKYPQGIQSGDLAITEGHNLQCQYVYHGAIPKWGTAGTPTPKQILKDFVTKCLEEANKHKMTKTLAFPTLGTGSLNYPPDQVAQVMAECIKDFDQKYPKTELARITIVVYNQDRNRKTVEQAFLSAFNMSTPAMTSPSPASTTAHVNMPPVNTKLYFQYLYNMKAITPSYWTVYTSNNDLATWNSTVSSKGFRLVALKPSSQTYSAVEKLALNTWKSQFVGKGTDAVGLAQLNYTKIQITNIERLESPHLFEEYWKYREKIFLRASQKGQFKALGQIPQAKSGDVATTQIANPCLQVEIYPGINEHYLFHGTQPSLITNILTQGLDGRIANNPVFGNGVYCAESSSKSDQYADPKNQRDLHEKKMLLVRACLGEMFIRTDTTNKHPYTRPPCKSCHNDRCKDPTHSAMFDSIVVDGSWNFREFILYDNKACYPEYLITYKRI</sequence>
<evidence type="ECO:0000313" key="10">
    <source>
        <dbReference type="EnsemblMetazoa" id="G24657.1:cds"/>
    </source>
</evidence>
<feature type="domain" description="Macro" evidence="9">
    <location>
        <begin position="429"/>
        <end position="616"/>
    </location>
</feature>
<keyword evidence="3 6" id="KW-0808">Transferase</keyword>
<dbReference type="Pfam" id="PF01661">
    <property type="entry name" value="Macro"/>
    <property type="match status" value="3"/>
</dbReference>
<keyword evidence="4 6" id="KW-0520">NAD</keyword>
<evidence type="ECO:0000256" key="1">
    <source>
        <dbReference type="ARBA" id="ARBA00004123"/>
    </source>
</evidence>
<accession>A0A8W8KQQ5</accession>
<dbReference type="GO" id="GO:0010629">
    <property type="term" value="P:negative regulation of gene expression"/>
    <property type="evidence" value="ECO:0007669"/>
    <property type="project" value="TreeGrafter"/>
</dbReference>